<dbReference type="Pfam" id="PF00501">
    <property type="entry name" value="AMP-binding"/>
    <property type="match status" value="1"/>
</dbReference>
<dbReference type="NCBIfam" id="TIGR01733">
    <property type="entry name" value="AA-adenyl-dom"/>
    <property type="match status" value="1"/>
</dbReference>
<dbReference type="InterPro" id="IPR029058">
    <property type="entry name" value="AB_hydrolase_fold"/>
</dbReference>
<dbReference type="Gene3D" id="3.40.50.12780">
    <property type="entry name" value="N-terminal domain of ligase-like"/>
    <property type="match status" value="1"/>
</dbReference>
<dbReference type="GO" id="GO:0044550">
    <property type="term" value="P:secondary metabolite biosynthetic process"/>
    <property type="evidence" value="ECO:0007669"/>
    <property type="project" value="TreeGrafter"/>
</dbReference>
<dbReference type="PROSITE" id="PS50075">
    <property type="entry name" value="CARRIER"/>
    <property type="match status" value="1"/>
</dbReference>
<dbReference type="FunFam" id="2.30.38.10:FF:000001">
    <property type="entry name" value="Non-ribosomal peptide synthetase PvdI"/>
    <property type="match status" value="1"/>
</dbReference>
<sequence length="1283" mass="138477">MPGASEAYHLPMAVELRGDLDRAALGRALDALVARHEVLRTRLVAVAGAAVQQIDPPGAGLPLAADDLTGRPDADAELARVRREEAAAPFDLARGPLIRGRLVALGADRHVLLLTVHHIVADDWSMGVLSREVGALYAAFREGAPDPLPPLPAQYADYAARQRQWLADASPDGAAARQSAYWRQALADAPAILELPTDRPRPAEQDRRGGRVELSFDEELTAALKDLGGRDGATLPMTVLTAWALVVARAAGRSDVVIGTPTAGRGPELEGLIGCFANTLALRIEVSDDLTVAGLLDRVRTATLSARSHQDLPFEQVVELVKPVRSLSHTPLFQVMFAWRGDEGPSWALPGLEATPLAAPYPVAEFDLTLSLAEEDGRLTGTLDYATALFDAGTAERYGSQLRHVLAQLAAGPDTRVAEVTLLDDDARRQVLVDFNDTARAVSPAGLVERFEARARELPGQTAVVHGDDTLDYATLDRRANRLAHALIARGIGTDRVVGLHTHLSVDLLVGILGVLKAGGAYLPLDPALPAERLAGMATDAGALLVLSNDAAPPDDAWQQLTAVEAEGPRDDAPGRGFRPDDLAYVIYTSGSTGRPKGVAATHRGILNLLDYWLTQFDATPGQASAMWPSFAFDASVQELLLPLTSGGVLQLVPKEVRDDPEALLAWMREHRIVEALLPPAYVKWICEAPEERLAGLSLRYIHTGLEPLPEDSLHRMTQVLPGLHILNGYGPTETALYCTAYLTPKPLERQAPIGPPVANTRAYVLDERLRPVPVGVVGELYIAGAGMARGYLGRPDLTAERFVADPFVPGARMYRSGDLVRWLPEGDLLYAGRRDHQVKVRGFRIELGEIEATLLDQPGVSEAAVIADRDGAGEPQLVAAVGVGDAAPRPAAEWRAALARRLPAHMIPGIFVEVPRLPQTQNGKLDRAALLERARADRPAQVNLASPRDHIELTLYQIWRSLLLQPDIGIRDSFFDIGGTSISAIKLVHAIREAFGETLLVREVMLHPTIEELGGRLRRGASGAPPSNLLQFRPGDGDAHVVCVHPAGGTAFCYLSLAKALPEHIGVHGVQSPGVNPGETFLPTVEAMAEAYLELIEPLSGGPLILTGLSYGGLVVHEMGRRLAAAGHRDVSVVLLDAQGAGNAEQRANIATVDMAEFRDKLVKFNGMYPGIDDRQIEQYFHIYNHNRTTAGVYDPQPTGARTVFMQATEDATEQFLADIRDFWRCRAEGDFEVEPVACDHWEMLESDEVLRVAARIESELARLAGTDQPRLAEPAPAREAE</sequence>
<dbReference type="EMBL" id="CP040916">
    <property type="protein sequence ID" value="QDQ16738.1"/>
    <property type="molecule type" value="Genomic_DNA"/>
</dbReference>
<evidence type="ECO:0000313" key="6">
    <source>
        <dbReference type="Proteomes" id="UP000316806"/>
    </source>
</evidence>
<evidence type="ECO:0000313" key="5">
    <source>
        <dbReference type="EMBL" id="QDQ16738.1"/>
    </source>
</evidence>
<dbReference type="InterPro" id="IPR020806">
    <property type="entry name" value="PKS_PP-bd"/>
</dbReference>
<dbReference type="Gene3D" id="3.30.559.10">
    <property type="entry name" value="Chloramphenicol acetyltransferase-like domain"/>
    <property type="match status" value="1"/>
</dbReference>
<dbReference type="PANTHER" id="PTHR45527">
    <property type="entry name" value="NONRIBOSOMAL PEPTIDE SYNTHETASE"/>
    <property type="match status" value="1"/>
</dbReference>
<dbReference type="InterPro" id="IPR045851">
    <property type="entry name" value="AMP-bd_C_sf"/>
</dbReference>
<dbReference type="Gene3D" id="3.40.50.1820">
    <property type="entry name" value="alpha/beta hydrolase"/>
    <property type="match status" value="1"/>
</dbReference>
<dbReference type="Gene3D" id="1.10.1200.10">
    <property type="entry name" value="ACP-like"/>
    <property type="match status" value="1"/>
</dbReference>
<keyword evidence="3" id="KW-0597">Phosphoprotein</keyword>
<dbReference type="Gene3D" id="3.30.300.30">
    <property type="match status" value="1"/>
</dbReference>
<dbReference type="SUPFAM" id="SSF53474">
    <property type="entry name" value="alpha/beta-Hydrolases"/>
    <property type="match status" value="1"/>
</dbReference>
<organism evidence="5 6">
    <name type="scientific">Streptomyces spectabilis</name>
    <dbReference type="NCBI Taxonomy" id="68270"/>
    <lineage>
        <taxon>Bacteria</taxon>
        <taxon>Bacillati</taxon>
        <taxon>Actinomycetota</taxon>
        <taxon>Actinomycetes</taxon>
        <taxon>Kitasatosporales</taxon>
        <taxon>Streptomycetaceae</taxon>
        <taxon>Streptomyces</taxon>
    </lineage>
</organism>
<dbReference type="Pfam" id="PF00550">
    <property type="entry name" value="PP-binding"/>
    <property type="match status" value="1"/>
</dbReference>
<dbReference type="Pfam" id="PF13193">
    <property type="entry name" value="AMP-binding_C"/>
    <property type="match status" value="1"/>
</dbReference>
<feature type="domain" description="Carrier" evidence="4">
    <location>
        <begin position="947"/>
        <end position="1022"/>
    </location>
</feature>
<dbReference type="CDD" id="cd05930">
    <property type="entry name" value="A_NRPS"/>
    <property type="match status" value="1"/>
</dbReference>
<dbReference type="InterPro" id="IPR001242">
    <property type="entry name" value="Condensation_dom"/>
</dbReference>
<dbReference type="GO" id="GO:0008610">
    <property type="term" value="P:lipid biosynthetic process"/>
    <property type="evidence" value="ECO:0007669"/>
    <property type="project" value="UniProtKB-ARBA"/>
</dbReference>
<accession>A0A516RM65</accession>
<dbReference type="SUPFAM" id="SSF52777">
    <property type="entry name" value="CoA-dependent acyltransferases"/>
    <property type="match status" value="2"/>
</dbReference>
<dbReference type="GO" id="GO:0043041">
    <property type="term" value="P:amino acid activation for nonribosomal peptide biosynthetic process"/>
    <property type="evidence" value="ECO:0007669"/>
    <property type="project" value="TreeGrafter"/>
</dbReference>
<evidence type="ECO:0000256" key="2">
    <source>
        <dbReference type="ARBA" id="ARBA00022450"/>
    </source>
</evidence>
<dbReference type="InterPro" id="IPR020802">
    <property type="entry name" value="TesA-like"/>
</dbReference>
<evidence type="ECO:0000259" key="4">
    <source>
        <dbReference type="PROSITE" id="PS50075"/>
    </source>
</evidence>
<dbReference type="InterPro" id="IPR023213">
    <property type="entry name" value="CAT-like_dom_sf"/>
</dbReference>
<dbReference type="PANTHER" id="PTHR45527:SF1">
    <property type="entry name" value="FATTY ACID SYNTHASE"/>
    <property type="match status" value="1"/>
</dbReference>
<dbReference type="InterPro" id="IPR001031">
    <property type="entry name" value="Thioesterase"/>
</dbReference>
<dbReference type="InterPro" id="IPR042099">
    <property type="entry name" value="ANL_N_sf"/>
</dbReference>
<dbReference type="InterPro" id="IPR025110">
    <property type="entry name" value="AMP-bd_C"/>
</dbReference>
<dbReference type="PROSITE" id="PS00455">
    <property type="entry name" value="AMP_BINDING"/>
    <property type="match status" value="1"/>
</dbReference>
<dbReference type="SMART" id="SM00824">
    <property type="entry name" value="PKS_TE"/>
    <property type="match status" value="1"/>
</dbReference>
<dbReference type="Proteomes" id="UP000316806">
    <property type="component" value="Chromosome"/>
</dbReference>
<dbReference type="GO" id="GO:0005829">
    <property type="term" value="C:cytosol"/>
    <property type="evidence" value="ECO:0007669"/>
    <property type="project" value="TreeGrafter"/>
</dbReference>
<dbReference type="SUPFAM" id="SSF56801">
    <property type="entry name" value="Acetyl-CoA synthetase-like"/>
    <property type="match status" value="1"/>
</dbReference>
<dbReference type="GO" id="GO:0003824">
    <property type="term" value="F:catalytic activity"/>
    <property type="evidence" value="ECO:0007669"/>
    <property type="project" value="InterPro"/>
</dbReference>
<protein>
    <submittedName>
        <fullName evidence="5">Amino acid adenylation domain-containing protein</fullName>
    </submittedName>
</protein>
<dbReference type="InterPro" id="IPR010071">
    <property type="entry name" value="AA_adenyl_dom"/>
</dbReference>
<dbReference type="InterPro" id="IPR036736">
    <property type="entry name" value="ACP-like_sf"/>
</dbReference>
<reference evidence="5 6" key="1">
    <citation type="journal article" date="2019" name="J. Ind. Microbiol. Biotechnol.">
        <title>The complete genomic sequence of Streptomyces spectabilis NRRL-2792 and identification of secondary metabolite biosynthetic gene clusters.</title>
        <authorList>
            <person name="Sinha A."/>
            <person name="Phillips-Salemka S."/>
            <person name="Niraula T.A."/>
            <person name="Short K.A."/>
            <person name="Niraula N.P."/>
        </authorList>
    </citation>
    <scope>NUCLEOTIDE SEQUENCE [LARGE SCALE GENOMIC DNA]</scope>
    <source>
        <strain evidence="5 6">NRRL 2792</strain>
    </source>
</reference>
<dbReference type="Pfam" id="PF00668">
    <property type="entry name" value="Condensation"/>
    <property type="match status" value="1"/>
</dbReference>
<proteinExistence type="predicted"/>
<dbReference type="Gene3D" id="3.30.559.30">
    <property type="entry name" value="Nonribosomal peptide synthetase, condensation domain"/>
    <property type="match status" value="1"/>
</dbReference>
<dbReference type="GO" id="GO:0017000">
    <property type="term" value="P:antibiotic biosynthetic process"/>
    <property type="evidence" value="ECO:0007669"/>
    <property type="project" value="UniProtKB-ARBA"/>
</dbReference>
<gene>
    <name evidence="5" type="ORF">FH965_35020</name>
</gene>
<dbReference type="FunFam" id="3.40.50.980:FF:000001">
    <property type="entry name" value="Non-ribosomal peptide synthetase"/>
    <property type="match status" value="1"/>
</dbReference>
<comment type="cofactor">
    <cofactor evidence="1">
        <name>pantetheine 4'-phosphate</name>
        <dbReference type="ChEBI" id="CHEBI:47942"/>
    </cofactor>
</comment>
<dbReference type="SMART" id="SM00823">
    <property type="entry name" value="PKS_PP"/>
    <property type="match status" value="1"/>
</dbReference>
<dbReference type="CDD" id="cd19531">
    <property type="entry name" value="LCL_NRPS-like"/>
    <property type="match status" value="1"/>
</dbReference>
<dbReference type="InterPro" id="IPR020845">
    <property type="entry name" value="AMP-binding_CS"/>
</dbReference>
<dbReference type="SUPFAM" id="SSF47336">
    <property type="entry name" value="ACP-like"/>
    <property type="match status" value="1"/>
</dbReference>
<dbReference type="InterPro" id="IPR000873">
    <property type="entry name" value="AMP-dep_synth/lig_dom"/>
</dbReference>
<dbReference type="Pfam" id="PF00975">
    <property type="entry name" value="Thioesterase"/>
    <property type="match status" value="1"/>
</dbReference>
<dbReference type="InterPro" id="IPR009081">
    <property type="entry name" value="PP-bd_ACP"/>
</dbReference>
<evidence type="ECO:0000256" key="1">
    <source>
        <dbReference type="ARBA" id="ARBA00001957"/>
    </source>
</evidence>
<name>A0A516RM65_STRST</name>
<evidence type="ECO:0000256" key="3">
    <source>
        <dbReference type="ARBA" id="ARBA00022553"/>
    </source>
</evidence>
<dbReference type="GO" id="GO:0031177">
    <property type="term" value="F:phosphopantetheine binding"/>
    <property type="evidence" value="ECO:0007669"/>
    <property type="project" value="InterPro"/>
</dbReference>
<keyword evidence="2" id="KW-0596">Phosphopantetheine</keyword>